<sequence length="139" mass="15402">MATAMDVKEIRLSFEESPFFQHMGIDIVHFKENEVKIKLQMKEYVLNANGTLHGGVHATMLDYVQGMLLRSVSKTRCATINSSIQYLAPSTGGEIYAEGKILQLGYKTAFMEGEIRDSEGKLLAKGSGTFKLIRDGGDH</sequence>
<name>A0A084H2F6_METID</name>
<reference evidence="4 5" key="1">
    <citation type="journal article" date="2005" name="Int. J. Syst. Evol. Microbiol.">
        <title>Bacillus cibi sp. nov., isolated from jeotgal, a traditional Korean fermented seafood.</title>
        <authorList>
            <person name="Yoon J.H."/>
            <person name="Lee C.H."/>
            <person name="Oh T.K."/>
        </authorList>
    </citation>
    <scope>NUCLEOTIDE SEQUENCE [LARGE SCALE GENOMIC DNA]</scope>
    <source>
        <strain evidence="4 5">DSM 16189</strain>
    </source>
</reference>
<proteinExistence type="inferred from homology"/>
<dbReference type="STRING" id="246786.GS18_0202070"/>
<dbReference type="GO" id="GO:0047617">
    <property type="term" value="F:fatty acyl-CoA hydrolase activity"/>
    <property type="evidence" value="ECO:0007669"/>
    <property type="project" value="InterPro"/>
</dbReference>
<dbReference type="SUPFAM" id="SSF54637">
    <property type="entry name" value="Thioesterase/thiol ester dehydrase-isomerase"/>
    <property type="match status" value="1"/>
</dbReference>
<dbReference type="InterPro" id="IPR029069">
    <property type="entry name" value="HotDog_dom_sf"/>
</dbReference>
<dbReference type="Gene3D" id="3.10.129.10">
    <property type="entry name" value="Hotdog Thioesterase"/>
    <property type="match status" value="1"/>
</dbReference>
<gene>
    <name evidence="4" type="ORF">GS18_0202070</name>
</gene>
<dbReference type="EMBL" id="JNVC02000001">
    <property type="protein sequence ID" value="KEZ53768.1"/>
    <property type="molecule type" value="Genomic_DNA"/>
</dbReference>
<keyword evidence="2" id="KW-0378">Hydrolase</keyword>
<dbReference type="AlphaFoldDB" id="A0A084H2F6"/>
<accession>A0A084H2F6</accession>
<dbReference type="InterPro" id="IPR003736">
    <property type="entry name" value="PAAI_dom"/>
</dbReference>
<keyword evidence="5" id="KW-1185">Reference proteome</keyword>
<dbReference type="Proteomes" id="UP000028549">
    <property type="component" value="Unassembled WGS sequence"/>
</dbReference>
<dbReference type="PANTHER" id="PTHR21660:SF1">
    <property type="entry name" value="ACYL-COENZYME A THIOESTERASE 13"/>
    <property type="match status" value="1"/>
</dbReference>
<dbReference type="InterPro" id="IPR039298">
    <property type="entry name" value="ACOT13"/>
</dbReference>
<organism evidence="4 5">
    <name type="scientific">Metabacillus indicus</name>
    <name type="common">Bacillus indicus</name>
    <dbReference type="NCBI Taxonomy" id="246786"/>
    <lineage>
        <taxon>Bacteria</taxon>
        <taxon>Bacillati</taxon>
        <taxon>Bacillota</taxon>
        <taxon>Bacilli</taxon>
        <taxon>Bacillales</taxon>
        <taxon>Bacillaceae</taxon>
        <taxon>Metabacillus</taxon>
    </lineage>
</organism>
<dbReference type="PANTHER" id="PTHR21660">
    <property type="entry name" value="THIOESTERASE SUPERFAMILY MEMBER-RELATED"/>
    <property type="match status" value="1"/>
</dbReference>
<evidence type="ECO:0000256" key="2">
    <source>
        <dbReference type="ARBA" id="ARBA00022801"/>
    </source>
</evidence>
<evidence type="ECO:0000313" key="4">
    <source>
        <dbReference type="EMBL" id="KEZ53768.1"/>
    </source>
</evidence>
<dbReference type="CDD" id="cd03443">
    <property type="entry name" value="PaaI_thioesterase"/>
    <property type="match status" value="1"/>
</dbReference>
<evidence type="ECO:0000256" key="1">
    <source>
        <dbReference type="ARBA" id="ARBA00008324"/>
    </source>
</evidence>
<dbReference type="RefSeq" id="WP_029565358.1">
    <property type="nucleotide sequence ID" value="NZ_JNVC02000001.1"/>
</dbReference>
<feature type="domain" description="Thioesterase" evidence="3">
    <location>
        <begin position="49"/>
        <end position="123"/>
    </location>
</feature>
<protein>
    <submittedName>
        <fullName evidence="4">Phenylacetic acid degradation protein</fullName>
    </submittedName>
</protein>
<comment type="similarity">
    <text evidence="1">Belongs to the thioesterase PaaI family.</text>
</comment>
<evidence type="ECO:0000313" key="5">
    <source>
        <dbReference type="Proteomes" id="UP000028549"/>
    </source>
</evidence>
<comment type="caution">
    <text evidence="4">The sequence shown here is derived from an EMBL/GenBank/DDBJ whole genome shotgun (WGS) entry which is preliminary data.</text>
</comment>
<dbReference type="Pfam" id="PF03061">
    <property type="entry name" value="4HBT"/>
    <property type="match status" value="1"/>
</dbReference>
<dbReference type="InterPro" id="IPR006683">
    <property type="entry name" value="Thioestr_dom"/>
</dbReference>
<evidence type="ECO:0000259" key="3">
    <source>
        <dbReference type="Pfam" id="PF03061"/>
    </source>
</evidence>
<dbReference type="NCBIfam" id="TIGR00369">
    <property type="entry name" value="unchar_dom_1"/>
    <property type="match status" value="1"/>
</dbReference>